<dbReference type="PANTHER" id="PTHR48109:SF1">
    <property type="entry name" value="DIHYDROOROTATE DEHYDROGENASE (FUMARATE)"/>
    <property type="match status" value="1"/>
</dbReference>
<dbReference type="AlphaFoldDB" id="A0A926E139"/>
<dbReference type="GO" id="GO:0005737">
    <property type="term" value="C:cytoplasm"/>
    <property type="evidence" value="ECO:0007669"/>
    <property type="project" value="UniProtKB-SubCell"/>
</dbReference>
<feature type="binding site" evidence="12">
    <location>
        <begin position="69"/>
        <end position="73"/>
    </location>
    <ligand>
        <name>substrate</name>
    </ligand>
</feature>
<gene>
    <name evidence="12" type="primary">pyrD</name>
    <name evidence="14" type="ORF">H8710_04720</name>
</gene>
<dbReference type="InterPro" id="IPR013785">
    <property type="entry name" value="Aldolase_TIM"/>
</dbReference>
<keyword evidence="6 12" id="KW-0285">Flavoprotein</keyword>
<evidence type="ECO:0000256" key="6">
    <source>
        <dbReference type="ARBA" id="ARBA00022630"/>
    </source>
</evidence>
<feature type="binding site" evidence="12">
    <location>
        <position position="21"/>
    </location>
    <ligand>
        <name>FMN</name>
        <dbReference type="ChEBI" id="CHEBI:58210"/>
    </ligand>
</feature>
<evidence type="ECO:0000256" key="4">
    <source>
        <dbReference type="ARBA" id="ARBA00008008"/>
    </source>
</evidence>
<feature type="binding site" evidence="12">
    <location>
        <position position="190"/>
    </location>
    <ligand>
        <name>FMN</name>
        <dbReference type="ChEBI" id="CHEBI:58210"/>
    </ligand>
</feature>
<evidence type="ECO:0000256" key="11">
    <source>
        <dbReference type="ARBA" id="ARBA00048996"/>
    </source>
</evidence>
<dbReference type="SUPFAM" id="SSF51395">
    <property type="entry name" value="FMN-linked oxidoreductases"/>
    <property type="match status" value="1"/>
</dbReference>
<feature type="binding site" evidence="12">
    <location>
        <position position="164"/>
    </location>
    <ligand>
        <name>FMN</name>
        <dbReference type="ChEBI" id="CHEBI:58210"/>
    </ligand>
</feature>
<dbReference type="InterPro" id="IPR033888">
    <property type="entry name" value="DHOD_1B"/>
</dbReference>
<dbReference type="NCBIfam" id="TIGR01037">
    <property type="entry name" value="pyrD_sub1_fam"/>
    <property type="match status" value="1"/>
</dbReference>
<keyword evidence="5 12" id="KW-0963">Cytoplasm</keyword>
<dbReference type="FunFam" id="3.20.20.70:FF:000027">
    <property type="entry name" value="Dihydropyrimidine dehydrogenase [NADP(+)]"/>
    <property type="match status" value="1"/>
</dbReference>
<feature type="binding site" evidence="12">
    <location>
        <begin position="191"/>
        <end position="192"/>
    </location>
    <ligand>
        <name>substrate</name>
    </ligand>
</feature>
<dbReference type="EC" id="1.3.-.-" evidence="12"/>
<evidence type="ECO:0000256" key="10">
    <source>
        <dbReference type="ARBA" id="ARBA00023027"/>
    </source>
</evidence>
<keyword evidence="7 12" id="KW-0288">FMN</keyword>
<dbReference type="EMBL" id="JACRSV010000001">
    <property type="protein sequence ID" value="MBC8559371.1"/>
    <property type="molecule type" value="Genomic_DNA"/>
</dbReference>
<comment type="cofactor">
    <cofactor evidence="12">
        <name>FMN</name>
        <dbReference type="ChEBI" id="CHEBI:58210"/>
    </cofactor>
    <text evidence="12">Binds 1 FMN per subunit.</text>
</comment>
<dbReference type="GO" id="GO:0044205">
    <property type="term" value="P:'de novo' UMP biosynthetic process"/>
    <property type="evidence" value="ECO:0007669"/>
    <property type="project" value="UniProtKB-UniRule"/>
</dbReference>
<evidence type="ECO:0000256" key="2">
    <source>
        <dbReference type="ARBA" id="ARBA00004496"/>
    </source>
</evidence>
<dbReference type="PROSITE" id="PS00912">
    <property type="entry name" value="DHODEHASE_2"/>
    <property type="match status" value="1"/>
</dbReference>
<evidence type="ECO:0000256" key="5">
    <source>
        <dbReference type="ARBA" id="ARBA00022490"/>
    </source>
</evidence>
<proteinExistence type="inferred from homology"/>
<dbReference type="PIRSF" id="PIRSF000164">
    <property type="entry name" value="DHO_oxidase"/>
    <property type="match status" value="1"/>
</dbReference>
<dbReference type="PANTHER" id="PTHR48109">
    <property type="entry name" value="DIHYDROOROTATE DEHYDROGENASE (QUINONE), MITOCHONDRIAL-RELATED"/>
    <property type="match status" value="1"/>
</dbReference>
<dbReference type="Gene3D" id="3.20.20.70">
    <property type="entry name" value="Aldolase class I"/>
    <property type="match status" value="1"/>
</dbReference>
<comment type="similarity">
    <text evidence="4 12">Belongs to the dihydroorotate dehydrogenase family. Type 1 subfamily.</text>
</comment>
<keyword evidence="10" id="KW-0520">NAD</keyword>
<feature type="binding site" evidence="12">
    <location>
        <position position="99"/>
    </location>
    <ligand>
        <name>FMN</name>
        <dbReference type="ChEBI" id="CHEBI:58210"/>
    </ligand>
</feature>
<feature type="domain" description="Dihydroorotate dehydrogenase catalytic" evidence="13">
    <location>
        <begin position="5"/>
        <end position="284"/>
    </location>
</feature>
<dbReference type="Proteomes" id="UP000610760">
    <property type="component" value="Unassembled WGS sequence"/>
</dbReference>
<dbReference type="InterPro" id="IPR001295">
    <property type="entry name" value="Dihydroorotate_DH_CS"/>
</dbReference>
<feature type="binding site" evidence="12">
    <location>
        <begin position="242"/>
        <end position="243"/>
    </location>
    <ligand>
        <name>FMN</name>
        <dbReference type="ChEBI" id="CHEBI:58210"/>
    </ligand>
</feature>
<feature type="binding site" evidence="12">
    <location>
        <position position="126"/>
    </location>
    <ligand>
        <name>substrate</name>
    </ligand>
</feature>
<feature type="binding site" evidence="12">
    <location>
        <position position="45"/>
    </location>
    <ligand>
        <name>substrate</name>
    </ligand>
</feature>
<evidence type="ECO:0000313" key="14">
    <source>
        <dbReference type="EMBL" id="MBC8559371.1"/>
    </source>
</evidence>
<dbReference type="PROSITE" id="PS51257">
    <property type="entry name" value="PROKAR_LIPOPROTEIN"/>
    <property type="match status" value="1"/>
</dbReference>
<dbReference type="InterPro" id="IPR050074">
    <property type="entry name" value="DHO_dehydrogenase"/>
</dbReference>
<dbReference type="RefSeq" id="WP_249294265.1">
    <property type="nucleotide sequence ID" value="NZ_JACRSV010000001.1"/>
</dbReference>
<accession>A0A926E139</accession>
<dbReference type="NCBIfam" id="NF005574">
    <property type="entry name" value="PRK07259.1"/>
    <property type="match status" value="1"/>
</dbReference>
<comment type="subcellular location">
    <subcellularLocation>
        <location evidence="2 12">Cytoplasm</location>
    </subcellularLocation>
</comment>
<dbReference type="InterPro" id="IPR049622">
    <property type="entry name" value="Dihydroorotate_DH_I"/>
</dbReference>
<evidence type="ECO:0000256" key="9">
    <source>
        <dbReference type="ARBA" id="ARBA00023002"/>
    </source>
</evidence>
<dbReference type="GO" id="GO:0004589">
    <property type="term" value="F:dihydroorotate dehydrogenase (NAD+) activity"/>
    <property type="evidence" value="ECO:0007669"/>
    <property type="project" value="UniProtKB-EC"/>
</dbReference>
<sequence>MAHMRVKIAGVELNNPVIVASGCAGFGREYEELFPLSRLGGISVKGMTLHPKAGNPPPRIAETPSGMLNSVGLENPGVDHFIEHELPYLSQKGTTVIANVAGSTPEDCVAIVRKLDPTNVDMIELNISCPNVKQGGAAFGTNCQSAAEVTKAVRQATSKPLMVKLSPNVTSISEIAKAVEAEGADALSLVNTFLGMRIDVESKRPILHNNVGGLSGPAIFPIALRMVWEVYNAVKVPIIGMGGIYDSIYAIEMMMAGASAVQVGAAIFTDPLTPVYIVDRVNQWLDDHGIHNVSELTGTVKPW</sequence>
<evidence type="ECO:0000313" key="15">
    <source>
        <dbReference type="Proteomes" id="UP000610760"/>
    </source>
</evidence>
<organism evidence="14 15">
    <name type="scientific">Fumia xinanensis</name>
    <dbReference type="NCBI Taxonomy" id="2763659"/>
    <lineage>
        <taxon>Bacteria</taxon>
        <taxon>Bacillati</taxon>
        <taxon>Bacillota</taxon>
        <taxon>Clostridia</taxon>
        <taxon>Eubacteriales</taxon>
        <taxon>Oscillospiraceae</taxon>
        <taxon>Fumia</taxon>
    </lineage>
</organism>
<evidence type="ECO:0000256" key="1">
    <source>
        <dbReference type="ARBA" id="ARBA00003616"/>
    </source>
</evidence>
<comment type="pathway">
    <text evidence="3">Pyrimidine metabolism; UMP biosynthesis via de novo pathway; orotate from (S)-dihydroorotate (NAD(+) route): step 1/1.</text>
</comment>
<keyword evidence="9 12" id="KW-0560">Oxidoreductase</keyword>
<feature type="active site" description="Nucleophile" evidence="12">
    <location>
        <position position="129"/>
    </location>
</feature>
<keyword evidence="15" id="KW-1185">Reference proteome</keyword>
<dbReference type="Pfam" id="PF01180">
    <property type="entry name" value="DHO_dh"/>
    <property type="match status" value="1"/>
</dbReference>
<dbReference type="InterPro" id="IPR024920">
    <property type="entry name" value="Dihydroorotate_DH_1"/>
</dbReference>
<protein>
    <recommendedName>
        <fullName evidence="12">Dihydroorotate dehydrogenase</fullName>
        <shortName evidence="12">DHOD</shortName>
        <shortName evidence="12">DHODase</shortName>
        <shortName evidence="12">DHOdehase</shortName>
        <ecNumber evidence="12">1.3.-.-</ecNumber>
    </recommendedName>
</protein>
<feature type="binding site" evidence="12">
    <location>
        <position position="126"/>
    </location>
    <ligand>
        <name>FMN</name>
        <dbReference type="ChEBI" id="CHEBI:58210"/>
    </ligand>
</feature>
<comment type="caution">
    <text evidence="14">The sequence shown here is derived from an EMBL/GenBank/DDBJ whole genome shotgun (WGS) entry which is preliminary data.</text>
</comment>
<dbReference type="InterPro" id="IPR012135">
    <property type="entry name" value="Dihydroorotate_DH_1_2"/>
</dbReference>
<evidence type="ECO:0000256" key="12">
    <source>
        <dbReference type="HAMAP-Rule" id="MF_00224"/>
    </source>
</evidence>
<dbReference type="HAMAP" id="MF_00224">
    <property type="entry name" value="DHO_dh_type1"/>
    <property type="match status" value="1"/>
</dbReference>
<comment type="caution">
    <text evidence="12">Lacks conserved residue(s) required for the propagation of feature annotation.</text>
</comment>
<name>A0A926E139_9FIRM</name>
<evidence type="ECO:0000256" key="7">
    <source>
        <dbReference type="ARBA" id="ARBA00022643"/>
    </source>
</evidence>
<feature type="binding site" evidence="12">
    <location>
        <position position="216"/>
    </location>
    <ligand>
        <name>FMN</name>
        <dbReference type="ChEBI" id="CHEBI:58210"/>
    </ligand>
</feature>
<evidence type="ECO:0000259" key="13">
    <source>
        <dbReference type="Pfam" id="PF01180"/>
    </source>
</evidence>
<keyword evidence="8 12" id="KW-0665">Pyrimidine biosynthesis</keyword>
<comment type="catalytic activity">
    <reaction evidence="12">
        <text>(S)-dihydroorotate + A = orotate + AH2</text>
        <dbReference type="Rhea" id="RHEA:18073"/>
        <dbReference type="ChEBI" id="CHEBI:13193"/>
        <dbReference type="ChEBI" id="CHEBI:17499"/>
        <dbReference type="ChEBI" id="CHEBI:30839"/>
        <dbReference type="ChEBI" id="CHEBI:30864"/>
    </reaction>
</comment>
<comment type="function">
    <text evidence="1">Catalyzes the conversion of dihydroorotate to orotate with NAD(+) as electron acceptor.</text>
</comment>
<comment type="catalytic activity">
    <reaction evidence="11">
        <text>(S)-dihydroorotate + NAD(+) = orotate + NADH + H(+)</text>
        <dbReference type="Rhea" id="RHEA:13513"/>
        <dbReference type="ChEBI" id="CHEBI:15378"/>
        <dbReference type="ChEBI" id="CHEBI:30839"/>
        <dbReference type="ChEBI" id="CHEBI:30864"/>
        <dbReference type="ChEBI" id="CHEBI:57540"/>
        <dbReference type="ChEBI" id="CHEBI:57945"/>
        <dbReference type="EC" id="1.3.1.14"/>
    </reaction>
</comment>
<dbReference type="GO" id="GO:0006207">
    <property type="term" value="P:'de novo' pyrimidine nucleobase biosynthetic process"/>
    <property type="evidence" value="ECO:0007669"/>
    <property type="project" value="InterPro"/>
</dbReference>
<dbReference type="CDD" id="cd04740">
    <property type="entry name" value="DHOD_1B_like"/>
    <property type="match status" value="1"/>
</dbReference>
<dbReference type="InterPro" id="IPR005720">
    <property type="entry name" value="Dihydroorotate_DH_cat"/>
</dbReference>
<evidence type="ECO:0000256" key="8">
    <source>
        <dbReference type="ARBA" id="ARBA00022975"/>
    </source>
</evidence>
<feature type="binding site" evidence="12">
    <location>
        <begin position="45"/>
        <end position="46"/>
    </location>
    <ligand>
        <name>FMN</name>
        <dbReference type="ChEBI" id="CHEBI:58210"/>
    </ligand>
</feature>
<reference evidence="14" key="1">
    <citation type="submission" date="2020-08" db="EMBL/GenBank/DDBJ databases">
        <title>Genome public.</title>
        <authorList>
            <person name="Liu C."/>
            <person name="Sun Q."/>
        </authorList>
    </citation>
    <scope>NUCLEOTIDE SEQUENCE</scope>
    <source>
        <strain evidence="14">NSJ-33</strain>
    </source>
</reference>
<evidence type="ECO:0000256" key="3">
    <source>
        <dbReference type="ARBA" id="ARBA00004715"/>
    </source>
</evidence>